<comment type="caution">
    <text evidence="1">The sequence shown here is derived from an EMBL/GenBank/DDBJ whole genome shotgun (WGS) entry which is preliminary data.</text>
</comment>
<evidence type="ECO:0000313" key="2">
    <source>
        <dbReference type="Proteomes" id="UP000769157"/>
    </source>
</evidence>
<proteinExistence type="predicted"/>
<dbReference type="RefSeq" id="XP_046058162.1">
    <property type="nucleotide sequence ID" value="XM_046208398.1"/>
</dbReference>
<reference evidence="1" key="1">
    <citation type="journal article" date="2021" name="Open Biol.">
        <title>Shared evolutionary footprints suggest mitochondrial oxidative damage underlies multiple complex I losses in fungi.</title>
        <authorList>
            <person name="Schikora-Tamarit M.A."/>
            <person name="Marcet-Houben M."/>
            <person name="Nosek J."/>
            <person name="Gabaldon T."/>
        </authorList>
    </citation>
    <scope>NUCLEOTIDE SEQUENCE</scope>
    <source>
        <strain evidence="1">CBS6075</strain>
    </source>
</reference>
<protein>
    <submittedName>
        <fullName evidence="1">Uncharacterized protein</fullName>
    </submittedName>
</protein>
<accession>A0A9P8NW04</accession>
<organism evidence="1 2">
    <name type="scientific">Ogataea philodendri</name>
    <dbReference type="NCBI Taxonomy" id="1378263"/>
    <lineage>
        <taxon>Eukaryota</taxon>
        <taxon>Fungi</taxon>
        <taxon>Dikarya</taxon>
        <taxon>Ascomycota</taxon>
        <taxon>Saccharomycotina</taxon>
        <taxon>Pichiomycetes</taxon>
        <taxon>Pichiales</taxon>
        <taxon>Pichiaceae</taxon>
        <taxon>Ogataea</taxon>
    </lineage>
</organism>
<evidence type="ECO:0000313" key="1">
    <source>
        <dbReference type="EMBL" id="KAH3660459.1"/>
    </source>
</evidence>
<dbReference type="InterPro" id="IPR013952">
    <property type="entry name" value="DUF1776_fun"/>
</dbReference>
<dbReference type="Pfam" id="PF08643">
    <property type="entry name" value="DUF1776"/>
    <property type="match status" value="1"/>
</dbReference>
<dbReference type="Proteomes" id="UP000769157">
    <property type="component" value="Unassembled WGS sequence"/>
</dbReference>
<dbReference type="GeneID" id="70239009"/>
<dbReference type="AlphaFoldDB" id="A0A9P8NW04"/>
<name>A0A9P8NW04_9ASCO</name>
<keyword evidence="2" id="KW-1185">Reference proteome</keyword>
<dbReference type="OrthoDB" id="5308060at2759"/>
<dbReference type="EMBL" id="JAEUBE010000504">
    <property type="protein sequence ID" value="KAH3660459.1"/>
    <property type="molecule type" value="Genomic_DNA"/>
</dbReference>
<reference evidence="1" key="2">
    <citation type="submission" date="2021-01" db="EMBL/GenBank/DDBJ databases">
        <authorList>
            <person name="Schikora-Tamarit M.A."/>
        </authorList>
    </citation>
    <scope>NUCLEOTIDE SEQUENCE</scope>
    <source>
        <strain evidence="1">CBS6075</strain>
    </source>
</reference>
<sequence length="384" mass="44261">MPDFVDSVFDHAHQLVKETGRLASGSADFITSIIGKPIPPPSQTNGSPLFQIHTKRLSKINLKVVFFTAIVGGLAILELHRKAIRHRRANLLPNGRRFEVILIIGSPVSVVVQKLVNDLNRRGYIVYVTARNETEVKAIESERDADIKPLLMNFECSSSVKSSLLRFASILETPESTSNEIEEGKFFLHFKGSLIIPDYFRYPKYSRLVQIEKRELDTIIENQFWKINGILQNGLLSILQESNSRISEVESYNGVKVGCGGCKLIFINFVPMSIREKRRLFLEITLKVNDLLYDQLYEENSKHYNGIPFLLPNKNPDFIQMTRLRVNFFQDEESKLLTTRLDFQSILSFFGRTRNKKLTPKRFHHQIFDLLNSNLFYKNYTIQA</sequence>
<gene>
    <name evidence="1" type="ORF">OGAPHI_007045</name>
</gene>